<feature type="region of interest" description="Disordered" evidence="1">
    <location>
        <begin position="86"/>
        <end position="107"/>
    </location>
</feature>
<evidence type="ECO:0000313" key="2">
    <source>
        <dbReference type="EMBL" id="GCE14595.1"/>
    </source>
</evidence>
<keyword evidence="3" id="KW-1185">Reference proteome</keyword>
<dbReference type="AlphaFoldDB" id="A0A402A6F2"/>
<organism evidence="2 3">
    <name type="scientific">Tengunoibacter tsumagoiensis</name>
    <dbReference type="NCBI Taxonomy" id="2014871"/>
    <lineage>
        <taxon>Bacteria</taxon>
        <taxon>Bacillati</taxon>
        <taxon>Chloroflexota</taxon>
        <taxon>Ktedonobacteria</taxon>
        <taxon>Ktedonobacterales</taxon>
        <taxon>Dictyobacteraceae</taxon>
        <taxon>Tengunoibacter</taxon>
    </lineage>
</organism>
<sequence length="107" mass="12184">MQSSFHYPHALAQTEAVTCIRTPPYPLQWGRRVRVLLELHGCTFINEGSSCLIEFPTMTIKQEIWPRALCVRYLITLPDGYQIMEEQPPGEGYSSLGFSESDLIKPP</sequence>
<dbReference type="Proteomes" id="UP000287352">
    <property type="component" value="Unassembled WGS sequence"/>
</dbReference>
<accession>A0A402A6F2</accession>
<reference evidence="3" key="1">
    <citation type="submission" date="2018-12" db="EMBL/GenBank/DDBJ databases">
        <title>Tengunoibacter tsumagoiensis gen. nov., sp. nov., Dictyobacter kobayashii sp. nov., D. alpinus sp. nov., and D. joshuensis sp. nov. and description of Dictyobacteraceae fam. nov. within the order Ktedonobacterales isolated from Tengu-no-mugimeshi.</title>
        <authorList>
            <person name="Wang C.M."/>
            <person name="Zheng Y."/>
            <person name="Sakai Y."/>
            <person name="Toyoda A."/>
            <person name="Minakuchi Y."/>
            <person name="Abe K."/>
            <person name="Yokota A."/>
            <person name="Yabe S."/>
        </authorList>
    </citation>
    <scope>NUCLEOTIDE SEQUENCE [LARGE SCALE GENOMIC DNA]</scope>
    <source>
        <strain evidence="3">Uno3</strain>
    </source>
</reference>
<proteinExistence type="predicted"/>
<protein>
    <submittedName>
        <fullName evidence="2">Uncharacterized protein</fullName>
    </submittedName>
</protein>
<gene>
    <name evidence="2" type="ORF">KTT_44540</name>
</gene>
<dbReference type="EMBL" id="BIFR01000002">
    <property type="protein sequence ID" value="GCE14595.1"/>
    <property type="molecule type" value="Genomic_DNA"/>
</dbReference>
<comment type="caution">
    <text evidence="2">The sequence shown here is derived from an EMBL/GenBank/DDBJ whole genome shotgun (WGS) entry which is preliminary data.</text>
</comment>
<dbReference type="RefSeq" id="WP_126582150.1">
    <property type="nucleotide sequence ID" value="NZ_BIFR01000002.1"/>
</dbReference>
<evidence type="ECO:0000313" key="3">
    <source>
        <dbReference type="Proteomes" id="UP000287352"/>
    </source>
</evidence>
<name>A0A402A6F2_9CHLR</name>
<evidence type="ECO:0000256" key="1">
    <source>
        <dbReference type="SAM" id="MobiDB-lite"/>
    </source>
</evidence>
<dbReference type="OrthoDB" id="173425at2"/>